<sequence length="115" mass="12986">MSWRAELSADPTTVPTVCSRSCAAAGSSNPRPVPRSCNYWPIWSPTPIRTFLPSPTITVMRPKNTRYVWPRKLTPEHRVQLSTRRCLFGSRVTTLKTSHSPRTTRMSQRTSKGTA</sequence>
<proteinExistence type="predicted"/>
<name>A0A8D9EDJ8_9HEMI</name>
<feature type="region of interest" description="Disordered" evidence="1">
    <location>
        <begin position="94"/>
        <end position="115"/>
    </location>
</feature>
<dbReference type="EMBL" id="HBUF01525319">
    <property type="protein sequence ID" value="CAG6750026.1"/>
    <property type="molecule type" value="Transcribed_RNA"/>
</dbReference>
<protein>
    <submittedName>
        <fullName evidence="2">Uncharacterized protein</fullName>
    </submittedName>
</protein>
<reference evidence="2" key="1">
    <citation type="submission" date="2021-05" db="EMBL/GenBank/DDBJ databases">
        <authorList>
            <person name="Alioto T."/>
            <person name="Alioto T."/>
            <person name="Gomez Garrido J."/>
        </authorList>
    </citation>
    <scope>NUCLEOTIDE SEQUENCE</scope>
</reference>
<organism evidence="2">
    <name type="scientific">Cacopsylla melanoneura</name>
    <dbReference type="NCBI Taxonomy" id="428564"/>
    <lineage>
        <taxon>Eukaryota</taxon>
        <taxon>Metazoa</taxon>
        <taxon>Ecdysozoa</taxon>
        <taxon>Arthropoda</taxon>
        <taxon>Hexapoda</taxon>
        <taxon>Insecta</taxon>
        <taxon>Pterygota</taxon>
        <taxon>Neoptera</taxon>
        <taxon>Paraneoptera</taxon>
        <taxon>Hemiptera</taxon>
        <taxon>Sternorrhyncha</taxon>
        <taxon>Psylloidea</taxon>
        <taxon>Psyllidae</taxon>
        <taxon>Psyllinae</taxon>
        <taxon>Cacopsylla</taxon>
    </lineage>
</organism>
<dbReference type="EMBL" id="HBUF01525320">
    <property type="protein sequence ID" value="CAG6750028.1"/>
    <property type="molecule type" value="Transcribed_RNA"/>
</dbReference>
<accession>A0A8D9EDJ8</accession>
<dbReference type="AlphaFoldDB" id="A0A8D9EDJ8"/>
<evidence type="ECO:0000256" key="1">
    <source>
        <dbReference type="SAM" id="MobiDB-lite"/>
    </source>
</evidence>
<evidence type="ECO:0000313" key="2">
    <source>
        <dbReference type="EMBL" id="CAG6750028.1"/>
    </source>
</evidence>